<feature type="transmembrane region" description="Helical" evidence="4">
    <location>
        <begin position="118"/>
        <end position="137"/>
    </location>
</feature>
<comment type="cofactor">
    <cofactor evidence="1">
        <name>pyridoxal 5'-phosphate</name>
        <dbReference type="ChEBI" id="CHEBI:597326"/>
    </cofactor>
</comment>
<reference evidence="5" key="1">
    <citation type="submission" date="2022-04" db="EMBL/GenBank/DDBJ databases">
        <title>A functionally conserved STORR gene fusion in Papaver species that diverged 16.8 million years ago.</title>
        <authorList>
            <person name="Catania T."/>
        </authorList>
    </citation>
    <scope>NUCLEOTIDE SEQUENCE</scope>
    <source>
        <strain evidence="5">S-188037</strain>
    </source>
</reference>
<dbReference type="InterPro" id="IPR036038">
    <property type="entry name" value="Aminotransferase-like"/>
</dbReference>
<dbReference type="InterPro" id="IPR043131">
    <property type="entry name" value="BCAT-like_N"/>
</dbReference>
<dbReference type="Proteomes" id="UP001202328">
    <property type="component" value="Unassembled WGS sequence"/>
</dbReference>
<protein>
    <submittedName>
        <fullName evidence="5">Uncharacterized protein</fullName>
    </submittedName>
</protein>
<evidence type="ECO:0000256" key="2">
    <source>
        <dbReference type="ARBA" id="ARBA00009320"/>
    </source>
</evidence>
<name>A0AAD4T468_9MAGN</name>
<accession>A0AAD4T468</accession>
<dbReference type="InterPro" id="IPR005786">
    <property type="entry name" value="B_amino_transII"/>
</dbReference>
<evidence type="ECO:0000256" key="1">
    <source>
        <dbReference type="ARBA" id="ARBA00001933"/>
    </source>
</evidence>
<dbReference type="PANTHER" id="PTHR42825:SF2">
    <property type="entry name" value="BRANCHED-CHAIN-AMINO-ACID AMINOTRANSFERASE 3, CHLOROPLASTIC-RELATED"/>
    <property type="match status" value="1"/>
</dbReference>
<comment type="caution">
    <text evidence="5">The sequence shown here is derived from an EMBL/GenBank/DDBJ whole genome shotgun (WGS) entry which is preliminary data.</text>
</comment>
<dbReference type="AlphaFoldDB" id="A0AAD4T468"/>
<comment type="similarity">
    <text evidence="2">Belongs to the class-IV pyridoxal-phosphate-dependent aminotransferase family.</text>
</comment>
<keyword evidence="3" id="KW-0663">Pyridoxal phosphate</keyword>
<dbReference type="GO" id="GO:0009081">
    <property type="term" value="P:branched-chain amino acid metabolic process"/>
    <property type="evidence" value="ECO:0007669"/>
    <property type="project" value="InterPro"/>
</dbReference>
<dbReference type="GO" id="GO:0009507">
    <property type="term" value="C:chloroplast"/>
    <property type="evidence" value="ECO:0007669"/>
    <property type="project" value="TreeGrafter"/>
</dbReference>
<dbReference type="EMBL" id="JAJJMB010006117">
    <property type="protein sequence ID" value="KAI3936095.1"/>
    <property type="molecule type" value="Genomic_DNA"/>
</dbReference>
<evidence type="ECO:0000313" key="5">
    <source>
        <dbReference type="EMBL" id="KAI3936095.1"/>
    </source>
</evidence>
<organism evidence="5 6">
    <name type="scientific">Papaver atlanticum</name>
    <dbReference type="NCBI Taxonomy" id="357466"/>
    <lineage>
        <taxon>Eukaryota</taxon>
        <taxon>Viridiplantae</taxon>
        <taxon>Streptophyta</taxon>
        <taxon>Embryophyta</taxon>
        <taxon>Tracheophyta</taxon>
        <taxon>Spermatophyta</taxon>
        <taxon>Magnoliopsida</taxon>
        <taxon>Ranunculales</taxon>
        <taxon>Papaveraceae</taxon>
        <taxon>Papaveroideae</taxon>
        <taxon>Papaver</taxon>
    </lineage>
</organism>
<sequence length="181" mass="20794">MSNRGRSIVFYSLHWLINIFHSWKKYNLSIFHQERIGGSGGLITGIAIYASSGVLNYGQGLFGGLNTCRKQNGFIVKFRPEEDASRMVQGAERMCMPSPTVGRFLEIVKLMMVKNKHWFRQGSLFICVAALSFFLSIQHSVIKLVNVQRCTHELVYIWGECFKGKFHDLLRLLKPCCHLKY</sequence>
<proteinExistence type="inferred from homology"/>
<evidence type="ECO:0000256" key="4">
    <source>
        <dbReference type="SAM" id="Phobius"/>
    </source>
</evidence>
<dbReference type="Gene3D" id="3.30.470.10">
    <property type="match status" value="1"/>
</dbReference>
<keyword evidence="4" id="KW-1133">Transmembrane helix</keyword>
<evidence type="ECO:0000313" key="6">
    <source>
        <dbReference type="Proteomes" id="UP001202328"/>
    </source>
</evidence>
<evidence type="ECO:0000256" key="3">
    <source>
        <dbReference type="ARBA" id="ARBA00022898"/>
    </source>
</evidence>
<keyword evidence="4" id="KW-0812">Transmembrane</keyword>
<gene>
    <name evidence="5" type="ORF">MKW98_015854</name>
</gene>
<dbReference type="GO" id="GO:0004084">
    <property type="term" value="F:branched-chain-amino-acid transaminase activity"/>
    <property type="evidence" value="ECO:0007669"/>
    <property type="project" value="InterPro"/>
</dbReference>
<dbReference type="SUPFAM" id="SSF56752">
    <property type="entry name" value="D-aminoacid aminotransferase-like PLP-dependent enzymes"/>
    <property type="match status" value="1"/>
</dbReference>
<dbReference type="PANTHER" id="PTHR42825">
    <property type="entry name" value="AMINO ACID AMINOTRANSFERASE"/>
    <property type="match status" value="1"/>
</dbReference>
<keyword evidence="4" id="KW-0472">Membrane</keyword>
<keyword evidence="6" id="KW-1185">Reference proteome</keyword>